<dbReference type="AlphaFoldDB" id="A0A4Z2IPD3"/>
<comment type="caution">
    <text evidence="1">The sequence shown here is derived from an EMBL/GenBank/DDBJ whole genome shotgun (WGS) entry which is preliminary data.</text>
</comment>
<dbReference type="Proteomes" id="UP000314294">
    <property type="component" value="Unassembled WGS sequence"/>
</dbReference>
<sequence>MCRSPSLFLFTIRELSPKDLSNPRCGELSVLVTHFPVQRSSLGRFTLNLTVLFTKAAGRQAEQGPGPQHFHLTLSPITTMYVNDTTKETKS</sequence>
<proteinExistence type="predicted"/>
<evidence type="ECO:0000313" key="1">
    <source>
        <dbReference type="EMBL" id="TNN79314.1"/>
    </source>
</evidence>
<accession>A0A4Z2IPD3</accession>
<evidence type="ECO:0000313" key="2">
    <source>
        <dbReference type="Proteomes" id="UP000314294"/>
    </source>
</evidence>
<organism evidence="1 2">
    <name type="scientific">Liparis tanakae</name>
    <name type="common">Tanaka's snailfish</name>
    <dbReference type="NCBI Taxonomy" id="230148"/>
    <lineage>
        <taxon>Eukaryota</taxon>
        <taxon>Metazoa</taxon>
        <taxon>Chordata</taxon>
        <taxon>Craniata</taxon>
        <taxon>Vertebrata</taxon>
        <taxon>Euteleostomi</taxon>
        <taxon>Actinopterygii</taxon>
        <taxon>Neopterygii</taxon>
        <taxon>Teleostei</taxon>
        <taxon>Neoteleostei</taxon>
        <taxon>Acanthomorphata</taxon>
        <taxon>Eupercaria</taxon>
        <taxon>Perciformes</taxon>
        <taxon>Cottioidei</taxon>
        <taxon>Cottales</taxon>
        <taxon>Liparidae</taxon>
        <taxon>Liparis</taxon>
    </lineage>
</organism>
<reference evidence="1 2" key="1">
    <citation type="submission" date="2019-03" db="EMBL/GenBank/DDBJ databases">
        <title>First draft genome of Liparis tanakae, snailfish: a comprehensive survey of snailfish specific genes.</title>
        <authorList>
            <person name="Kim W."/>
            <person name="Song I."/>
            <person name="Jeong J.-H."/>
            <person name="Kim D."/>
            <person name="Kim S."/>
            <person name="Ryu S."/>
            <person name="Song J.Y."/>
            <person name="Lee S.K."/>
        </authorList>
    </citation>
    <scope>NUCLEOTIDE SEQUENCE [LARGE SCALE GENOMIC DNA]</scope>
    <source>
        <tissue evidence="1">Muscle</tissue>
    </source>
</reference>
<dbReference type="EMBL" id="SRLO01000066">
    <property type="protein sequence ID" value="TNN79314.1"/>
    <property type="molecule type" value="Genomic_DNA"/>
</dbReference>
<name>A0A4Z2IPD3_9TELE</name>
<keyword evidence="2" id="KW-1185">Reference proteome</keyword>
<gene>
    <name evidence="1" type="ORF">EYF80_010559</name>
</gene>
<protein>
    <submittedName>
        <fullName evidence="1">Uncharacterized protein</fullName>
    </submittedName>
</protein>